<keyword evidence="6" id="KW-0539">Nucleus</keyword>
<dbReference type="GO" id="GO:0006357">
    <property type="term" value="P:regulation of transcription by RNA polymerase II"/>
    <property type="evidence" value="ECO:0007669"/>
    <property type="project" value="InterPro"/>
</dbReference>
<feature type="compositionally biased region" description="Acidic residues" evidence="7">
    <location>
        <begin position="856"/>
        <end position="887"/>
    </location>
</feature>
<dbReference type="InterPro" id="IPR019525">
    <property type="entry name" value="Nrf1_NLS/DNA-bd_dimer"/>
</dbReference>
<dbReference type="InterPro" id="IPR039142">
    <property type="entry name" value="NRF1/Ewg"/>
</dbReference>
<feature type="region of interest" description="Disordered" evidence="7">
    <location>
        <begin position="157"/>
        <end position="177"/>
    </location>
</feature>
<feature type="compositionally biased region" description="Low complexity" evidence="7">
    <location>
        <begin position="989"/>
        <end position="1001"/>
    </location>
</feature>
<dbReference type="Pfam" id="PF10491">
    <property type="entry name" value="Nrf1_DNA-bind"/>
    <property type="match status" value="1"/>
</dbReference>
<dbReference type="PANTHER" id="PTHR20338">
    <property type="entry name" value="NUCLEAR RESPIRATORY FACTOR 1"/>
    <property type="match status" value="1"/>
</dbReference>
<feature type="compositionally biased region" description="Polar residues" evidence="7">
    <location>
        <begin position="912"/>
        <end position="938"/>
    </location>
</feature>
<comment type="subcellular location">
    <subcellularLocation>
        <location evidence="1">Nucleus</location>
    </subcellularLocation>
</comment>
<evidence type="ECO:0000256" key="2">
    <source>
        <dbReference type="ARBA" id="ARBA00005713"/>
    </source>
</evidence>
<evidence type="ECO:0000256" key="4">
    <source>
        <dbReference type="ARBA" id="ARBA00023125"/>
    </source>
</evidence>
<evidence type="ECO:0000256" key="6">
    <source>
        <dbReference type="ARBA" id="ARBA00023242"/>
    </source>
</evidence>
<feature type="compositionally biased region" description="Acidic residues" evidence="7">
    <location>
        <begin position="48"/>
        <end position="68"/>
    </location>
</feature>
<gene>
    <name evidence="8" type="ORF">CTOB1V02_LOCUS8210</name>
</gene>
<organism evidence="8">
    <name type="scientific">Cyprideis torosa</name>
    <dbReference type="NCBI Taxonomy" id="163714"/>
    <lineage>
        <taxon>Eukaryota</taxon>
        <taxon>Metazoa</taxon>
        <taxon>Ecdysozoa</taxon>
        <taxon>Arthropoda</taxon>
        <taxon>Crustacea</taxon>
        <taxon>Oligostraca</taxon>
        <taxon>Ostracoda</taxon>
        <taxon>Podocopa</taxon>
        <taxon>Podocopida</taxon>
        <taxon>Cytherocopina</taxon>
        <taxon>Cytheroidea</taxon>
        <taxon>Cytherideidae</taxon>
        <taxon>Cyprideis</taxon>
    </lineage>
</organism>
<feature type="compositionally biased region" description="Basic and acidic residues" evidence="7">
    <location>
        <begin position="965"/>
        <end position="977"/>
    </location>
</feature>
<dbReference type="GO" id="GO:0003700">
    <property type="term" value="F:DNA-binding transcription factor activity"/>
    <property type="evidence" value="ECO:0007669"/>
    <property type="project" value="InterPro"/>
</dbReference>
<evidence type="ECO:0000256" key="7">
    <source>
        <dbReference type="SAM" id="MobiDB-lite"/>
    </source>
</evidence>
<reference evidence="8" key="1">
    <citation type="submission" date="2020-11" db="EMBL/GenBank/DDBJ databases">
        <authorList>
            <person name="Tran Van P."/>
        </authorList>
    </citation>
    <scope>NUCLEOTIDE SEQUENCE</scope>
</reference>
<dbReference type="AlphaFoldDB" id="A0A7R8WH61"/>
<keyword evidence="4" id="KW-0238">DNA-binding</keyword>
<evidence type="ECO:0000256" key="3">
    <source>
        <dbReference type="ARBA" id="ARBA00023015"/>
    </source>
</evidence>
<feature type="region of interest" description="Disordered" evidence="7">
    <location>
        <begin position="814"/>
        <end position="941"/>
    </location>
</feature>
<evidence type="ECO:0000256" key="5">
    <source>
        <dbReference type="ARBA" id="ARBA00023163"/>
    </source>
</evidence>
<evidence type="ECO:0000256" key="1">
    <source>
        <dbReference type="ARBA" id="ARBA00004123"/>
    </source>
</evidence>
<dbReference type="GO" id="GO:0003677">
    <property type="term" value="F:DNA binding"/>
    <property type="evidence" value="ECO:0007669"/>
    <property type="project" value="UniProtKB-KW"/>
</dbReference>
<proteinExistence type="inferred from homology"/>
<dbReference type="EMBL" id="OB662628">
    <property type="protein sequence ID" value="CAD7230350.1"/>
    <property type="molecule type" value="Genomic_DNA"/>
</dbReference>
<name>A0A7R8WH61_9CRUS</name>
<feature type="compositionally biased region" description="Basic and acidic residues" evidence="7">
    <location>
        <begin position="824"/>
        <end position="849"/>
    </location>
</feature>
<sequence>MTSQTVAETNTITITSTMTNASVVDSDSSLLVEGGENGDERFDSSQPLEEEEEEEEELEESEEEEEDQPLPVVSGSDVALTGAGSAVIQRSRGSSVTVTLSQAQQQSGEVIISPVTTTVHKRTIPITSIPTTLTAVVQNNHHPSSAMLTNNVTVLPDEEEEDDDLPPTPESSTDGRPDEELDIMQAVHSDEVTAQLAAADLKTLPQIDVQSKISSPHNSLSFSVPLESPDPLLLESPDVFRLDFPDNSQSLLPPAHRGAQSQGPVGMAAAAAIASSRKKRSHLFETNPSIRKRQATRLIRKLKQTLDEFTARVGQQACVVLAVPGKPQQGKFKVFGAKPLEEVIRGMSVHIMQELEENLAQQAPPPLQTDPNRHELPPLVIDGIPTPVEKMTQAQLRAFIPLMLKYSTGRGKPGWGKENTRPPWWPKDLPWANVRMDARTDDQKQKVSWTHALRQIVLNCYKYHGRDDLLPAFNEYEDTKINLAAHLGTTIQLPTTTRVGNTVITATPGSAYQSNNHQKLIKNLPQQAPTITLQTAPLDSQQQMMTHTLVQTVTNADGTMSIIQVDPSNPIITLPDGTTAQIATVSQSLYPHRHVSSGGVGRDVPMHRSRVRIPALLLFFQIPGLTNGATLQTIQSADGTEHYSLATSADLNAQEATINSEGQIILTGEDGQGIPVSGMITVPVPVSMYQSMVQGMPGQVRERVWRLQGLLRESVSDSLWGGGKVEMRKALDWRLIGRIWPPKLAVILPSNMLSSIVTKIEPDLETVDGQTIHVPVDGTNLVSSGMTVTMLPQSRVTSLASGSTGGIVTSVVSTVPTTAVGEPPSKRPRIEPKTEDSDEGRALQLEDVKLGTSSATEEDLEEDEEELEEEEEQEGYPEEEEEEEEEDGSHPRPSRTTTSLDEALRASAVDPTDNSTGLVQLHQSEPPNHNSNPTQPQTDGACHQISLSCADGDSMLQIAVAEEEVEHHSADSQHEISLESVQSEALQESSTASSNTSTATG</sequence>
<accession>A0A7R8WH61</accession>
<feature type="region of interest" description="Disordered" evidence="7">
    <location>
        <begin position="964"/>
        <end position="1001"/>
    </location>
</feature>
<feature type="compositionally biased region" description="Polar residues" evidence="7">
    <location>
        <begin position="979"/>
        <end position="988"/>
    </location>
</feature>
<feature type="region of interest" description="Disordered" evidence="7">
    <location>
        <begin position="25"/>
        <end position="77"/>
    </location>
</feature>
<protein>
    <submittedName>
        <fullName evidence="8">Uncharacterized protein</fullName>
    </submittedName>
</protein>
<comment type="similarity">
    <text evidence="2">Belongs to the NRF1/Ewg family.</text>
</comment>
<dbReference type="GO" id="GO:0005634">
    <property type="term" value="C:nucleus"/>
    <property type="evidence" value="ECO:0007669"/>
    <property type="project" value="UniProtKB-SubCell"/>
</dbReference>
<keyword evidence="5" id="KW-0804">Transcription</keyword>
<dbReference type="OrthoDB" id="10031051at2759"/>
<keyword evidence="3" id="KW-0805">Transcription regulation</keyword>
<evidence type="ECO:0000313" key="8">
    <source>
        <dbReference type="EMBL" id="CAD7230350.1"/>
    </source>
</evidence>